<gene>
    <name evidence="3" type="ORF">P171DRAFT_479367</name>
</gene>
<name>A0A9P4UI48_9PLEO</name>
<comment type="caution">
    <text evidence="3">The sequence shown here is derived from an EMBL/GenBank/DDBJ whole genome shotgun (WGS) entry which is preliminary data.</text>
</comment>
<evidence type="ECO:0000313" key="3">
    <source>
        <dbReference type="EMBL" id="KAF2450263.1"/>
    </source>
</evidence>
<feature type="region of interest" description="Disordered" evidence="2">
    <location>
        <begin position="1"/>
        <end position="52"/>
    </location>
</feature>
<protein>
    <submittedName>
        <fullName evidence="3">Uncharacterized protein</fullName>
    </submittedName>
</protein>
<keyword evidence="1" id="KW-0175">Coiled coil</keyword>
<feature type="compositionally biased region" description="Basic residues" evidence="2">
    <location>
        <begin position="17"/>
        <end position="29"/>
    </location>
</feature>
<dbReference type="EMBL" id="MU001493">
    <property type="protein sequence ID" value="KAF2450263.1"/>
    <property type="molecule type" value="Genomic_DNA"/>
</dbReference>
<sequence length="127" mass="14607">MSGYPTYPNDISFPYRPRPHPHPHPHPHAQHPPAYLPLSVPVNSTHSNEHEGIRRKLEELDGRLKGVDELMRQVKRCAEDMKRSVEQQYAALEELLRRVQEDVEGLRDGVRVSGRRRAGYGRAVTDL</sequence>
<organism evidence="3 4">
    <name type="scientific">Karstenula rhodostoma CBS 690.94</name>
    <dbReference type="NCBI Taxonomy" id="1392251"/>
    <lineage>
        <taxon>Eukaryota</taxon>
        <taxon>Fungi</taxon>
        <taxon>Dikarya</taxon>
        <taxon>Ascomycota</taxon>
        <taxon>Pezizomycotina</taxon>
        <taxon>Dothideomycetes</taxon>
        <taxon>Pleosporomycetidae</taxon>
        <taxon>Pleosporales</taxon>
        <taxon>Massarineae</taxon>
        <taxon>Didymosphaeriaceae</taxon>
        <taxon>Karstenula</taxon>
    </lineage>
</organism>
<keyword evidence="4" id="KW-1185">Reference proteome</keyword>
<feature type="coiled-coil region" evidence="1">
    <location>
        <begin position="67"/>
        <end position="109"/>
    </location>
</feature>
<reference evidence="3" key="1">
    <citation type="journal article" date="2020" name="Stud. Mycol.">
        <title>101 Dothideomycetes genomes: a test case for predicting lifestyles and emergence of pathogens.</title>
        <authorList>
            <person name="Haridas S."/>
            <person name="Albert R."/>
            <person name="Binder M."/>
            <person name="Bloem J."/>
            <person name="Labutti K."/>
            <person name="Salamov A."/>
            <person name="Andreopoulos B."/>
            <person name="Baker S."/>
            <person name="Barry K."/>
            <person name="Bills G."/>
            <person name="Bluhm B."/>
            <person name="Cannon C."/>
            <person name="Castanera R."/>
            <person name="Culley D."/>
            <person name="Daum C."/>
            <person name="Ezra D."/>
            <person name="Gonzalez J."/>
            <person name="Henrissat B."/>
            <person name="Kuo A."/>
            <person name="Liang C."/>
            <person name="Lipzen A."/>
            <person name="Lutzoni F."/>
            <person name="Magnuson J."/>
            <person name="Mondo S."/>
            <person name="Nolan M."/>
            <person name="Ohm R."/>
            <person name="Pangilinan J."/>
            <person name="Park H.-J."/>
            <person name="Ramirez L."/>
            <person name="Alfaro M."/>
            <person name="Sun H."/>
            <person name="Tritt A."/>
            <person name="Yoshinaga Y."/>
            <person name="Zwiers L.-H."/>
            <person name="Turgeon B."/>
            <person name="Goodwin S."/>
            <person name="Spatafora J."/>
            <person name="Crous P."/>
            <person name="Grigoriev I."/>
        </authorList>
    </citation>
    <scope>NUCLEOTIDE SEQUENCE</scope>
    <source>
        <strain evidence="3">CBS 690.94</strain>
    </source>
</reference>
<dbReference type="Proteomes" id="UP000799764">
    <property type="component" value="Unassembled WGS sequence"/>
</dbReference>
<accession>A0A9P4UI48</accession>
<proteinExistence type="predicted"/>
<evidence type="ECO:0000256" key="1">
    <source>
        <dbReference type="SAM" id="Coils"/>
    </source>
</evidence>
<dbReference type="OrthoDB" id="10483492at2759"/>
<evidence type="ECO:0000256" key="2">
    <source>
        <dbReference type="SAM" id="MobiDB-lite"/>
    </source>
</evidence>
<dbReference type="AlphaFoldDB" id="A0A9P4UI48"/>
<evidence type="ECO:0000313" key="4">
    <source>
        <dbReference type="Proteomes" id="UP000799764"/>
    </source>
</evidence>